<gene>
    <name evidence="5" type="ORF">METZ01_LOCUS47665</name>
</gene>
<keyword evidence="1 3" id="KW-0175">Coiled coil</keyword>
<proteinExistence type="predicted"/>
<organism evidence="5">
    <name type="scientific">marine metagenome</name>
    <dbReference type="NCBI Taxonomy" id="408172"/>
    <lineage>
        <taxon>unclassified sequences</taxon>
        <taxon>metagenomes</taxon>
        <taxon>ecological metagenomes</taxon>
    </lineage>
</organism>
<dbReference type="PANTHER" id="PTHR30563">
    <property type="entry name" value="DNA RECOMBINATION PROTEIN RMUC"/>
    <property type="match status" value="1"/>
</dbReference>
<keyword evidence="4" id="KW-1133">Transmembrane helix</keyword>
<dbReference type="PANTHER" id="PTHR30563:SF0">
    <property type="entry name" value="DNA RECOMBINATION PROTEIN RMUC"/>
    <property type="match status" value="1"/>
</dbReference>
<evidence type="ECO:0000256" key="2">
    <source>
        <dbReference type="ARBA" id="ARBA00023172"/>
    </source>
</evidence>
<evidence type="ECO:0000256" key="4">
    <source>
        <dbReference type="SAM" id="Phobius"/>
    </source>
</evidence>
<keyword evidence="4" id="KW-0812">Transmembrane</keyword>
<keyword evidence="2" id="KW-0233">DNA recombination</keyword>
<evidence type="ECO:0000256" key="1">
    <source>
        <dbReference type="ARBA" id="ARBA00023054"/>
    </source>
</evidence>
<accession>A0A381RUJ2</accession>
<feature type="coiled-coil region" evidence="3">
    <location>
        <begin position="265"/>
        <end position="292"/>
    </location>
</feature>
<evidence type="ECO:0008006" key="6">
    <source>
        <dbReference type="Google" id="ProtNLM"/>
    </source>
</evidence>
<dbReference type="Pfam" id="PF02646">
    <property type="entry name" value="RmuC"/>
    <property type="match status" value="1"/>
</dbReference>
<protein>
    <recommendedName>
        <fullName evidence="6">DNA recombination protein RmuC homolog</fullName>
    </recommendedName>
</protein>
<dbReference type="InterPro" id="IPR003798">
    <property type="entry name" value="DNA_recombination_RmuC"/>
</dbReference>
<sequence>MEFSYQIFIFFLGFLSAVVAIALFYFFFNNKKKFENNQHEDLGSIKENIRSIQQELQNFNLVQDRIENSIIKGGSKEQGDWGELVLKNILDSSGLQEPQDYETQKVYQDSDGNPQKPDVIVHMPGKRDIIIDSKVTLKSWHEYSNAKDENSKSIHFKKFLEAVKDSIKKLDKASYQNLYEIKTLDAILMFIPVEPAFIALYKDGDNLVQEAWKKKIMIVCPSTLPFLLKTVENLWRIEKQSKRVEEIAKKAGDIYDKAYGVYDSFSHADKALQTAKDKMKDAKDKLKDGTNSFTKQVQKIKDLGRLSTKKTLPSDAIEDKEKE</sequence>
<dbReference type="AlphaFoldDB" id="A0A381RUJ2"/>
<name>A0A381RUJ2_9ZZZZ</name>
<dbReference type="GO" id="GO:0006310">
    <property type="term" value="P:DNA recombination"/>
    <property type="evidence" value="ECO:0007669"/>
    <property type="project" value="UniProtKB-KW"/>
</dbReference>
<evidence type="ECO:0000256" key="3">
    <source>
        <dbReference type="SAM" id="Coils"/>
    </source>
</evidence>
<reference evidence="5" key="1">
    <citation type="submission" date="2018-05" db="EMBL/GenBank/DDBJ databases">
        <authorList>
            <person name="Lanie J.A."/>
            <person name="Ng W.-L."/>
            <person name="Kazmierczak K.M."/>
            <person name="Andrzejewski T.M."/>
            <person name="Davidsen T.M."/>
            <person name="Wayne K.J."/>
            <person name="Tettelin H."/>
            <person name="Glass J.I."/>
            <person name="Rusch D."/>
            <person name="Podicherti R."/>
            <person name="Tsui H.-C.T."/>
            <person name="Winkler M.E."/>
        </authorList>
    </citation>
    <scope>NUCLEOTIDE SEQUENCE</scope>
</reference>
<evidence type="ECO:0000313" key="5">
    <source>
        <dbReference type="EMBL" id="SUZ94811.1"/>
    </source>
</evidence>
<feature type="transmembrane region" description="Helical" evidence="4">
    <location>
        <begin position="6"/>
        <end position="28"/>
    </location>
</feature>
<dbReference type="EMBL" id="UINC01002268">
    <property type="protein sequence ID" value="SUZ94811.1"/>
    <property type="molecule type" value="Genomic_DNA"/>
</dbReference>
<keyword evidence="4" id="KW-0472">Membrane</keyword>